<dbReference type="InterPro" id="IPR027417">
    <property type="entry name" value="P-loop_NTPase"/>
</dbReference>
<dbReference type="InterPro" id="IPR041095">
    <property type="entry name" value="EFG_II"/>
</dbReference>
<evidence type="ECO:0000256" key="5">
    <source>
        <dbReference type="HAMAP-Rule" id="MF_03059"/>
    </source>
</evidence>
<comment type="subcellular location">
    <subcellularLocation>
        <location evidence="5">Mitochondrion</location>
    </subcellularLocation>
</comment>
<name>A0A1G4M8J7_LACFM</name>
<feature type="binding site" evidence="5">
    <location>
        <begin position="93"/>
        <end position="97"/>
    </location>
    <ligand>
        <name>GTP</name>
        <dbReference type="ChEBI" id="CHEBI:37565"/>
    </ligand>
</feature>
<dbReference type="PANTHER" id="PTHR43261">
    <property type="entry name" value="TRANSLATION ELONGATION FACTOR G-RELATED"/>
    <property type="match status" value="1"/>
</dbReference>
<evidence type="ECO:0000313" key="7">
    <source>
        <dbReference type="EMBL" id="SCW00177.1"/>
    </source>
</evidence>
<evidence type="ECO:0000256" key="3">
    <source>
        <dbReference type="ARBA" id="ARBA00023128"/>
    </source>
</evidence>
<dbReference type="SUPFAM" id="SSF52540">
    <property type="entry name" value="P-loop containing nucleoside triphosphate hydrolases"/>
    <property type="match status" value="1"/>
</dbReference>
<dbReference type="GO" id="GO:0003924">
    <property type="term" value="F:GTPase activity"/>
    <property type="evidence" value="ECO:0007669"/>
    <property type="project" value="UniProtKB-UniRule"/>
</dbReference>
<dbReference type="AlphaFoldDB" id="A0A1G4M8J7"/>
<organism evidence="7 8">
    <name type="scientific">Lachancea fermentati</name>
    <name type="common">Zygosaccharomyces fermentati</name>
    <dbReference type="NCBI Taxonomy" id="4955"/>
    <lineage>
        <taxon>Eukaryota</taxon>
        <taxon>Fungi</taxon>
        <taxon>Dikarya</taxon>
        <taxon>Ascomycota</taxon>
        <taxon>Saccharomycotina</taxon>
        <taxon>Saccharomycetes</taxon>
        <taxon>Saccharomycetales</taxon>
        <taxon>Saccharomycetaceae</taxon>
        <taxon>Lachancea</taxon>
    </lineage>
</organism>
<evidence type="ECO:0000259" key="6">
    <source>
        <dbReference type="PROSITE" id="PS51722"/>
    </source>
</evidence>
<dbReference type="Gene3D" id="3.40.50.300">
    <property type="entry name" value="P-loop containing nucleotide triphosphate hydrolases"/>
    <property type="match status" value="1"/>
</dbReference>
<dbReference type="InterPro" id="IPR031157">
    <property type="entry name" value="G_TR_CS"/>
</dbReference>
<dbReference type="SUPFAM" id="SSF54980">
    <property type="entry name" value="EF-G C-terminal domain-like"/>
    <property type="match status" value="2"/>
</dbReference>
<dbReference type="PANTHER" id="PTHR43261:SF1">
    <property type="entry name" value="RIBOSOME-RELEASING FACTOR 2, MITOCHONDRIAL"/>
    <property type="match status" value="1"/>
</dbReference>
<dbReference type="PROSITE" id="PS00301">
    <property type="entry name" value="G_TR_1"/>
    <property type="match status" value="1"/>
</dbReference>
<evidence type="ECO:0000256" key="2">
    <source>
        <dbReference type="ARBA" id="ARBA00022917"/>
    </source>
</evidence>
<dbReference type="PRINTS" id="PR00315">
    <property type="entry name" value="ELONGATNFCT"/>
</dbReference>
<protein>
    <recommendedName>
        <fullName evidence="5">Ribosome-releasing factor 2, mitochondrial</fullName>
        <shortName evidence="5">RRF2mt</shortName>
    </recommendedName>
    <alternativeName>
        <fullName evidence="5">Elongation factor G 2, mitochondrial</fullName>
        <shortName evidence="5">EF-G2mt</shortName>
        <shortName evidence="5">mEF-G 2</shortName>
    </alternativeName>
</protein>
<keyword evidence="2 5" id="KW-0648">Protein biosynthesis</keyword>
<dbReference type="InterPro" id="IPR035647">
    <property type="entry name" value="EFG_III/V"/>
</dbReference>
<dbReference type="InterPro" id="IPR005225">
    <property type="entry name" value="Small_GTP-bd"/>
</dbReference>
<feature type="binding site" evidence="5">
    <location>
        <begin position="145"/>
        <end position="148"/>
    </location>
    <ligand>
        <name>GTP</name>
        <dbReference type="ChEBI" id="CHEBI:37565"/>
    </ligand>
</feature>
<dbReference type="CDD" id="cd03713">
    <property type="entry name" value="EFG_mtEFG_C"/>
    <property type="match status" value="1"/>
</dbReference>
<dbReference type="GO" id="GO:0032790">
    <property type="term" value="P:ribosome disassembly"/>
    <property type="evidence" value="ECO:0007669"/>
    <property type="project" value="UniProtKB-UniRule"/>
</dbReference>
<comment type="similarity">
    <text evidence="5">Belongs to the TRAFAC class translation factor GTPase superfamily. Classic translation factor GTPase family. EF-G/EF-2 subfamily.</text>
</comment>
<dbReference type="OrthoDB" id="198619at2759"/>
<reference evidence="8" key="1">
    <citation type="submission" date="2016-03" db="EMBL/GenBank/DDBJ databases">
        <authorList>
            <person name="Devillers H."/>
        </authorList>
    </citation>
    <scope>NUCLEOTIDE SEQUENCE [LARGE SCALE GENOMIC DNA]</scope>
</reference>
<keyword evidence="4 5" id="KW-0342">GTP-binding</keyword>
<feature type="binding site" evidence="5">
    <location>
        <begin position="28"/>
        <end position="35"/>
    </location>
    <ligand>
        <name>GTP</name>
        <dbReference type="ChEBI" id="CHEBI:37565"/>
    </ligand>
</feature>
<dbReference type="FunFam" id="3.30.70.870:FF:000007">
    <property type="entry name" value="Ribosome-releasing factor 2, mitochondrial"/>
    <property type="match status" value="1"/>
</dbReference>
<dbReference type="CDD" id="cd01886">
    <property type="entry name" value="EF-G"/>
    <property type="match status" value="1"/>
</dbReference>
<dbReference type="Gene3D" id="3.30.70.870">
    <property type="entry name" value="Elongation Factor G (Translational Gtpase), domain 3"/>
    <property type="match status" value="1"/>
</dbReference>
<dbReference type="InterPro" id="IPR000640">
    <property type="entry name" value="EFG_V-like"/>
</dbReference>
<evidence type="ECO:0000256" key="1">
    <source>
        <dbReference type="ARBA" id="ARBA00022741"/>
    </source>
</evidence>
<proteinExistence type="inferred from homology"/>
<accession>A0A1G4M8J7</accession>
<dbReference type="Pfam" id="PF22042">
    <property type="entry name" value="EF-G_D2"/>
    <property type="match status" value="1"/>
</dbReference>
<gene>
    <name evidence="5" type="primary">MEF2</name>
    <name evidence="7" type="ORF">LAFE_0B11144G</name>
</gene>
<dbReference type="GO" id="GO:0005739">
    <property type="term" value="C:mitochondrion"/>
    <property type="evidence" value="ECO:0007669"/>
    <property type="project" value="UniProtKB-SubCell"/>
</dbReference>
<dbReference type="HAMAP" id="MF_03059">
    <property type="entry name" value="mEF_G_2"/>
    <property type="match status" value="1"/>
</dbReference>
<dbReference type="FunFam" id="3.40.50.300:FF:001636">
    <property type="entry name" value="Ribosome-releasing factor 2, mitochondrial"/>
    <property type="match status" value="1"/>
</dbReference>
<dbReference type="Pfam" id="PF00009">
    <property type="entry name" value="GTP_EFTU"/>
    <property type="match status" value="1"/>
</dbReference>
<dbReference type="InterPro" id="IPR000795">
    <property type="entry name" value="T_Tr_GTP-bd_dom"/>
</dbReference>
<dbReference type="NCBIfam" id="TIGR00231">
    <property type="entry name" value="small_GTP"/>
    <property type="match status" value="1"/>
</dbReference>
<dbReference type="GO" id="GO:0005525">
    <property type="term" value="F:GTP binding"/>
    <property type="evidence" value="ECO:0007669"/>
    <property type="project" value="UniProtKB-UniRule"/>
</dbReference>
<dbReference type="InterPro" id="IPR053905">
    <property type="entry name" value="EF-G-like_DII"/>
</dbReference>
<dbReference type="InterPro" id="IPR009000">
    <property type="entry name" value="Transl_B-barrel_sf"/>
</dbReference>
<dbReference type="SUPFAM" id="SSF50447">
    <property type="entry name" value="Translation proteins"/>
    <property type="match status" value="1"/>
</dbReference>
<dbReference type="Gene3D" id="3.30.70.240">
    <property type="match status" value="1"/>
</dbReference>
<dbReference type="GO" id="GO:0032543">
    <property type="term" value="P:mitochondrial translation"/>
    <property type="evidence" value="ECO:0007669"/>
    <property type="project" value="UniProtKB-UniRule"/>
</dbReference>
<keyword evidence="1 5" id="KW-0547">Nucleotide-binding</keyword>
<sequence>MILRSLCQIRSYYSKSSISKLRNIGIIAHIDAGKTTTTERMLFYSGKTKRIGNVDQGDTITDFLSQERERGITIQSAVISFNWQKDFKINLIDTPGHADFTFEVIRSLKVLDGCVTILDAVAGVEAQTEKVWKQSVGIPKICFINKMDRTGAGYSRTVKELIVKMNTRVLLINIPIFSYDKETREPIFEGVLDVVNKKVLKWSREDPNKIDVTDVPESSPFFEQLSRGRESLVETLGETDEQLIEYFLEEAEGDYMNISAKLLNESIRKATIENYATPVLCGASFRNIGVQPLLDAVVNYLPSPIEARFPNTNETALVTYDKDAGAIINKNRNLCVALAFKVITDPIRGLMTFIRVYSGTLNSGNTVLNSTTGHKFKIGKLVVMHANVAEEVKSLKAGEIGVLTGSTVLDNVKTGDTIITHNIKKDGLRSFHKQKELKLQINPINIPPPVVSASIEPKTLGNKKSMETVLQTLVREDPSLQVSVDDETGQTLLSGMGQLHLEIARDRLLNDLNAEVDVGKVVVSYKETIGKNSDLHKRETELGYKLELKIDPLYEMPKEVKDDEVWHYLSTDNNYLIMENHETLQDSKEWPFQISRDMVVNALISSSMVALQKGRKFSSLPLHSCAIRIKGNWWLPLEATSPSEFLALSRSLILEAFNDFREEDFFVLEPIMNMSISVPQQDMGNVLQDLTGGRKANVLSIEDEHTLSSGDSPNIVFQKIAEQQYLPPDPTLKNANLSDNTHSVKVIKARVPLKEVVSYMSKLRSLTQGRGNYHMEYHGMERVTADRLAAILEEI</sequence>
<keyword evidence="3 5" id="KW-0496">Mitochondrion</keyword>
<dbReference type="Gene3D" id="2.40.30.10">
    <property type="entry name" value="Translation factors"/>
    <property type="match status" value="1"/>
</dbReference>
<dbReference type="Pfam" id="PF14492">
    <property type="entry name" value="EFG_III"/>
    <property type="match status" value="1"/>
</dbReference>
<dbReference type="SMART" id="SM00838">
    <property type="entry name" value="EFG_C"/>
    <property type="match status" value="1"/>
</dbReference>
<dbReference type="CDD" id="cd16262">
    <property type="entry name" value="EFG_III"/>
    <property type="match status" value="1"/>
</dbReference>
<evidence type="ECO:0000256" key="4">
    <source>
        <dbReference type="ARBA" id="ARBA00023134"/>
    </source>
</evidence>
<dbReference type="InterPro" id="IPR030851">
    <property type="entry name" value="EFG2"/>
</dbReference>
<dbReference type="InterPro" id="IPR009022">
    <property type="entry name" value="EFG_III"/>
</dbReference>
<feature type="domain" description="Tr-type G" evidence="6">
    <location>
        <begin position="19"/>
        <end position="305"/>
    </location>
</feature>
<comment type="function">
    <text evidence="5">Mitochondrial GTPase that mediates the disassembly of ribosomes from messenger RNA at the termination of mitochondrial protein biosynthesis. Not involved in the GTP-dependent ribosomal translocation step during translation elongation.</text>
</comment>
<dbReference type="Pfam" id="PF00679">
    <property type="entry name" value="EFG_C"/>
    <property type="match status" value="1"/>
</dbReference>
<evidence type="ECO:0000313" key="8">
    <source>
        <dbReference type="Proteomes" id="UP000190831"/>
    </source>
</evidence>
<dbReference type="InterPro" id="IPR035649">
    <property type="entry name" value="EFG_V"/>
</dbReference>
<dbReference type="Proteomes" id="UP000190831">
    <property type="component" value="Chromosome B"/>
</dbReference>
<dbReference type="OMA" id="GPQFTFP"/>
<dbReference type="EMBL" id="LT598489">
    <property type="protein sequence ID" value="SCW00177.1"/>
    <property type="molecule type" value="Genomic_DNA"/>
</dbReference>
<dbReference type="STRING" id="4955.A0A1G4M8J7"/>
<dbReference type="PROSITE" id="PS51722">
    <property type="entry name" value="G_TR_2"/>
    <property type="match status" value="1"/>
</dbReference>
<keyword evidence="8" id="KW-1185">Reference proteome</keyword>
<dbReference type="CDD" id="cd04092">
    <property type="entry name" value="mtEFG2_II_like"/>
    <property type="match status" value="1"/>
</dbReference>